<dbReference type="PANTHER" id="PTHR43805">
    <property type="entry name" value="GLYCEROPHOSPHORYL DIESTER PHOSPHODIESTERASE"/>
    <property type="match status" value="1"/>
</dbReference>
<accession>A0A6J6GKB7</accession>
<feature type="domain" description="GP-PDE" evidence="1">
    <location>
        <begin position="13"/>
        <end position="247"/>
    </location>
</feature>
<dbReference type="GO" id="GO:0008081">
    <property type="term" value="F:phosphoric diester hydrolase activity"/>
    <property type="evidence" value="ECO:0007669"/>
    <property type="project" value="InterPro"/>
</dbReference>
<dbReference type="Gene3D" id="3.20.20.190">
    <property type="entry name" value="Phosphatidylinositol (PI) phosphodiesterase"/>
    <property type="match status" value="1"/>
</dbReference>
<dbReference type="InterPro" id="IPR017946">
    <property type="entry name" value="PLC-like_Pdiesterase_TIM-brl"/>
</dbReference>
<dbReference type="AlphaFoldDB" id="A0A6J6GKB7"/>
<dbReference type="SUPFAM" id="SSF51695">
    <property type="entry name" value="PLC-like phosphodiesterases"/>
    <property type="match status" value="1"/>
</dbReference>
<sequence length="253" mass="27755">MMARHPYLEHEGPIAFAHRGGTSTAPENSLRSFENAVSLGYQYVETDVHASSDGVLLAFHDTNLKRTCGQDVTIQSTPYSVLSQARVEGTDPIPLLEDILGSWPQLRVNIDCKADSALQPLIDAVKRTNSLDRICIGSFSDDRLSKIRAAFGAAVCTSMGPREVTRFVLAASLHLPLSAPREALAAQIPVKQGPIPVVTPSSIALAKKWGLQVHVWTIDDPIEMSRLLDMGVDGIMTDDTETLRRVFTERHIW</sequence>
<dbReference type="GO" id="GO:0006629">
    <property type="term" value="P:lipid metabolic process"/>
    <property type="evidence" value="ECO:0007669"/>
    <property type="project" value="InterPro"/>
</dbReference>
<dbReference type="PANTHER" id="PTHR43805:SF1">
    <property type="entry name" value="GP-PDE DOMAIN-CONTAINING PROTEIN"/>
    <property type="match status" value="1"/>
</dbReference>
<dbReference type="Pfam" id="PF03009">
    <property type="entry name" value="GDPD"/>
    <property type="match status" value="1"/>
</dbReference>
<dbReference type="EMBL" id="CAEZUZ010000024">
    <property type="protein sequence ID" value="CAB4610574.1"/>
    <property type="molecule type" value="Genomic_DNA"/>
</dbReference>
<evidence type="ECO:0000313" key="2">
    <source>
        <dbReference type="EMBL" id="CAB4600660.1"/>
    </source>
</evidence>
<dbReference type="EMBL" id="CAEZUL010000069">
    <property type="protein sequence ID" value="CAB4600660.1"/>
    <property type="molecule type" value="Genomic_DNA"/>
</dbReference>
<evidence type="ECO:0000259" key="1">
    <source>
        <dbReference type="PROSITE" id="PS51704"/>
    </source>
</evidence>
<protein>
    <submittedName>
        <fullName evidence="2">Unannotated protein</fullName>
    </submittedName>
</protein>
<dbReference type="InterPro" id="IPR030395">
    <property type="entry name" value="GP_PDE_dom"/>
</dbReference>
<reference evidence="2" key="1">
    <citation type="submission" date="2020-05" db="EMBL/GenBank/DDBJ databases">
        <authorList>
            <person name="Chiriac C."/>
            <person name="Salcher M."/>
            <person name="Ghai R."/>
            <person name="Kavagutti S V."/>
        </authorList>
    </citation>
    <scope>NUCLEOTIDE SEQUENCE</scope>
</reference>
<dbReference type="PROSITE" id="PS51704">
    <property type="entry name" value="GP_PDE"/>
    <property type="match status" value="1"/>
</dbReference>
<evidence type="ECO:0000313" key="3">
    <source>
        <dbReference type="EMBL" id="CAB4610574.1"/>
    </source>
</evidence>
<organism evidence="2">
    <name type="scientific">freshwater metagenome</name>
    <dbReference type="NCBI Taxonomy" id="449393"/>
    <lineage>
        <taxon>unclassified sequences</taxon>
        <taxon>metagenomes</taxon>
        <taxon>ecological metagenomes</taxon>
    </lineage>
</organism>
<proteinExistence type="predicted"/>
<name>A0A6J6GKB7_9ZZZZ</name>
<gene>
    <name evidence="2" type="ORF">UFOPK1808_00738</name>
    <name evidence="3" type="ORF">UFOPK1889_00262</name>
</gene>